<keyword evidence="2 7" id="KW-0812">Transmembrane</keyword>
<feature type="transmembrane region" description="Helical" evidence="7">
    <location>
        <begin position="326"/>
        <end position="347"/>
    </location>
</feature>
<organism evidence="10 11">
    <name type="scientific">Acanthaster planci</name>
    <name type="common">Crown-of-thorns starfish</name>
    <dbReference type="NCBI Taxonomy" id="133434"/>
    <lineage>
        <taxon>Eukaryota</taxon>
        <taxon>Metazoa</taxon>
        <taxon>Echinodermata</taxon>
        <taxon>Eleutherozoa</taxon>
        <taxon>Asterozoa</taxon>
        <taxon>Asteroidea</taxon>
        <taxon>Valvatacea</taxon>
        <taxon>Valvatida</taxon>
        <taxon>Acanthasteridae</taxon>
        <taxon>Acanthaster</taxon>
    </lineage>
</organism>
<evidence type="ECO:0000256" key="2">
    <source>
        <dbReference type="ARBA" id="ARBA00022692"/>
    </source>
</evidence>
<dbReference type="CDD" id="cd13953">
    <property type="entry name" value="7tm_classC_mGluR-like"/>
    <property type="match status" value="1"/>
</dbReference>
<keyword evidence="8" id="KW-0732">Signal</keyword>
<evidence type="ECO:0000313" key="11">
    <source>
        <dbReference type="RefSeq" id="XP_022092779.1"/>
    </source>
</evidence>
<feature type="transmembrane region" description="Helical" evidence="7">
    <location>
        <begin position="447"/>
        <end position="468"/>
    </location>
</feature>
<dbReference type="GO" id="GO:0004930">
    <property type="term" value="F:G protein-coupled receptor activity"/>
    <property type="evidence" value="ECO:0007669"/>
    <property type="project" value="InterPro"/>
</dbReference>
<feature type="signal peptide" evidence="8">
    <location>
        <begin position="1"/>
        <end position="20"/>
    </location>
</feature>
<dbReference type="PROSITE" id="PS50259">
    <property type="entry name" value="G_PROTEIN_RECEP_F3_4"/>
    <property type="match status" value="1"/>
</dbReference>
<gene>
    <name evidence="11" type="primary">LOC110980424</name>
</gene>
<dbReference type="Pfam" id="PF01094">
    <property type="entry name" value="ANF_receptor"/>
    <property type="match status" value="1"/>
</dbReference>
<evidence type="ECO:0000256" key="7">
    <source>
        <dbReference type="SAM" id="Phobius"/>
    </source>
</evidence>
<protein>
    <submittedName>
        <fullName evidence="11">Metabotropic glutamate receptor 3-like</fullName>
    </submittedName>
</protein>
<keyword evidence="10" id="KW-1185">Reference proteome</keyword>
<evidence type="ECO:0000256" key="1">
    <source>
        <dbReference type="ARBA" id="ARBA00004141"/>
    </source>
</evidence>
<dbReference type="InterPro" id="IPR028082">
    <property type="entry name" value="Peripla_BP_I"/>
</dbReference>
<feature type="transmembrane region" description="Helical" evidence="7">
    <location>
        <begin position="474"/>
        <end position="498"/>
    </location>
</feature>
<dbReference type="Gene3D" id="3.40.50.2300">
    <property type="match status" value="2"/>
</dbReference>
<dbReference type="Proteomes" id="UP000694845">
    <property type="component" value="Unplaced"/>
</dbReference>
<evidence type="ECO:0000256" key="6">
    <source>
        <dbReference type="ARBA" id="ARBA00023180"/>
    </source>
</evidence>
<dbReference type="GeneID" id="110980424"/>
<evidence type="ECO:0000256" key="5">
    <source>
        <dbReference type="ARBA" id="ARBA00023170"/>
    </source>
</evidence>
<reference evidence="11" key="1">
    <citation type="submission" date="2025-08" db="UniProtKB">
        <authorList>
            <consortium name="RefSeq"/>
        </authorList>
    </citation>
    <scope>IDENTIFICATION</scope>
</reference>
<feature type="transmembrane region" description="Helical" evidence="7">
    <location>
        <begin position="412"/>
        <end position="435"/>
    </location>
</feature>
<dbReference type="PANTHER" id="PTHR24060">
    <property type="entry name" value="METABOTROPIC GLUTAMATE RECEPTOR"/>
    <property type="match status" value="1"/>
</dbReference>
<comment type="subcellular location">
    <subcellularLocation>
        <location evidence="1">Membrane</location>
        <topology evidence="1">Multi-pass membrane protein</topology>
    </subcellularLocation>
</comment>
<dbReference type="GO" id="GO:0016020">
    <property type="term" value="C:membrane"/>
    <property type="evidence" value="ECO:0007669"/>
    <property type="project" value="UniProtKB-SubCell"/>
</dbReference>
<name>A0A8B7YHQ4_ACAPL</name>
<dbReference type="AlphaFoldDB" id="A0A8B7YHQ4"/>
<keyword evidence="6" id="KW-0325">Glycoprotein</keyword>
<keyword evidence="4 7" id="KW-0472">Membrane</keyword>
<feature type="chain" id="PRO_5034161806" evidence="8">
    <location>
        <begin position="21"/>
        <end position="546"/>
    </location>
</feature>
<keyword evidence="5" id="KW-0675">Receptor</keyword>
<evidence type="ECO:0000259" key="9">
    <source>
        <dbReference type="PROSITE" id="PS50259"/>
    </source>
</evidence>
<proteinExistence type="predicted"/>
<dbReference type="InterPro" id="IPR050726">
    <property type="entry name" value="mGluR"/>
</dbReference>
<dbReference type="InterPro" id="IPR001828">
    <property type="entry name" value="ANF_lig-bd_rcpt"/>
</dbReference>
<evidence type="ECO:0000256" key="4">
    <source>
        <dbReference type="ARBA" id="ARBA00023136"/>
    </source>
</evidence>
<feature type="transmembrane region" description="Helical" evidence="7">
    <location>
        <begin position="368"/>
        <end position="392"/>
    </location>
</feature>
<accession>A0A8B7YHQ4</accession>
<dbReference type="RefSeq" id="XP_022092779.1">
    <property type="nucleotide sequence ID" value="XM_022237087.1"/>
</dbReference>
<feature type="domain" description="G-protein coupled receptors family 3 profile" evidence="9">
    <location>
        <begin position="306"/>
        <end position="520"/>
    </location>
</feature>
<dbReference type="OrthoDB" id="425344at2759"/>
<evidence type="ECO:0000256" key="8">
    <source>
        <dbReference type="SAM" id="SignalP"/>
    </source>
</evidence>
<evidence type="ECO:0000256" key="3">
    <source>
        <dbReference type="ARBA" id="ARBA00022989"/>
    </source>
</evidence>
<dbReference type="InterPro" id="IPR017978">
    <property type="entry name" value="GPCR_3_C"/>
</dbReference>
<evidence type="ECO:0000313" key="10">
    <source>
        <dbReference type="Proteomes" id="UP000694845"/>
    </source>
</evidence>
<dbReference type="KEGG" id="aplc:110980424"/>
<keyword evidence="3 7" id="KW-1133">Transmembrane helix</keyword>
<dbReference type="OMA" id="NVQEWRT"/>
<dbReference type="PRINTS" id="PR00248">
    <property type="entry name" value="GPCRMGR"/>
</dbReference>
<dbReference type="SUPFAM" id="SSF53822">
    <property type="entry name" value="Periplasmic binding protein-like I"/>
    <property type="match status" value="1"/>
</dbReference>
<dbReference type="InterPro" id="IPR000337">
    <property type="entry name" value="GPCR_3"/>
</dbReference>
<sequence length="546" mass="60688">MALVIVLCLLVITTQTVVWCDVPANLDMRHASYGDYIIGGMYPFRFSGSDGLCSSAPGKWALSMSQTMIFAIQEINSNPAILPDCIIGYDIRDTCWSEEFTLYTSTALAVGRNSRYDTQTNAIPVGLIGPASSVNAIYAGKVAGLYQIPIISYSATSNELSNKERFPYFLRTVPPDKLQARAMVDILLHYDWRYVGLLYSADTYGIHGALEVTKLAEQNDICIAFSVVVREEPQTNEINDIVSRVGLYPKATVFVIFSLGGHMYDILRAVHATYPNRRLICIGSDGFSGYGFLRNPSLANATTGSFYVGLTYNKVPNVENCMMLEAMISSSFTLIYAPTLLKVNRIFRIFQSSRRSVRRPRFVGPKQQLMLAFVFILIQVLVSVISVSFAPALPTFLFPPDLRKYVEIYCSFGQGFVATIVYNMIIILVCCFYAFKTRKVPSNYNESKFIAISVYSTLVLFLAVIPVYTTALHVLQKVATLSAALQLNASLTLALVYLPKLYGIHFADELNVQEWRTTANQIGSISGIMSRMKTDSAMQSKKSDPI</sequence>